<keyword evidence="4 7" id="KW-0808">Transferase</keyword>
<evidence type="ECO:0000313" key="7">
    <source>
        <dbReference type="EMBL" id="PRQ02692.1"/>
    </source>
</evidence>
<evidence type="ECO:0000256" key="4">
    <source>
        <dbReference type="ARBA" id="ARBA00022679"/>
    </source>
</evidence>
<dbReference type="Gene3D" id="3.90.1150.10">
    <property type="entry name" value="Aspartate Aminotransferase, domain 1"/>
    <property type="match status" value="1"/>
</dbReference>
<dbReference type="GO" id="GO:0047589">
    <property type="term" value="F:5-aminovalerate transaminase activity"/>
    <property type="evidence" value="ECO:0007669"/>
    <property type="project" value="UniProtKB-EC"/>
</dbReference>
<proteinExistence type="inferred from homology"/>
<keyword evidence="5 6" id="KW-0663">Pyridoxal phosphate</keyword>
<comment type="similarity">
    <text evidence="2 6">Belongs to the class-III pyridoxal-phosphate-dependent aminotransferase family.</text>
</comment>
<protein>
    <submittedName>
        <fullName evidence="7">5-aminovalerate aminotransferase DavT</fullName>
        <ecNumber evidence="7">2.6.1.48</ecNumber>
    </submittedName>
</protein>
<dbReference type="InterPro" id="IPR050103">
    <property type="entry name" value="Class-III_PLP-dep_AT"/>
</dbReference>
<dbReference type="PROSITE" id="PS00600">
    <property type="entry name" value="AA_TRANSFER_CLASS_3"/>
    <property type="match status" value="1"/>
</dbReference>
<accession>A0A2S9YCB1</accession>
<evidence type="ECO:0000256" key="2">
    <source>
        <dbReference type="ARBA" id="ARBA00008954"/>
    </source>
</evidence>
<dbReference type="Proteomes" id="UP000238823">
    <property type="component" value="Unassembled WGS sequence"/>
</dbReference>
<dbReference type="InterPro" id="IPR015424">
    <property type="entry name" value="PyrdxlP-dep_Trfase"/>
</dbReference>
<evidence type="ECO:0000256" key="6">
    <source>
        <dbReference type="RuleBase" id="RU003560"/>
    </source>
</evidence>
<dbReference type="Pfam" id="PF00202">
    <property type="entry name" value="Aminotran_3"/>
    <property type="match status" value="1"/>
</dbReference>
<gene>
    <name evidence="7" type="primary">davT_2</name>
    <name evidence="7" type="ORF">ENSA7_55210</name>
</gene>
<dbReference type="GO" id="GO:0030170">
    <property type="term" value="F:pyridoxal phosphate binding"/>
    <property type="evidence" value="ECO:0007669"/>
    <property type="project" value="InterPro"/>
</dbReference>
<dbReference type="CDD" id="cd00610">
    <property type="entry name" value="OAT_like"/>
    <property type="match status" value="1"/>
</dbReference>
<reference evidence="7 8" key="1">
    <citation type="submission" date="2018-03" db="EMBL/GenBank/DDBJ databases">
        <title>Draft Genome Sequences of the Obligatory Marine Myxobacteria Enhygromyxa salina SWB007.</title>
        <authorList>
            <person name="Poehlein A."/>
            <person name="Moghaddam J.A."/>
            <person name="Harms H."/>
            <person name="Alanjari M."/>
            <person name="Koenig G.M."/>
            <person name="Daniel R."/>
            <person name="Schaeberle T.F."/>
        </authorList>
    </citation>
    <scope>NUCLEOTIDE SEQUENCE [LARGE SCALE GENOMIC DNA]</scope>
    <source>
        <strain evidence="7 8">SWB007</strain>
    </source>
</reference>
<dbReference type="InterPro" id="IPR005814">
    <property type="entry name" value="Aminotrans_3"/>
</dbReference>
<evidence type="ECO:0000256" key="1">
    <source>
        <dbReference type="ARBA" id="ARBA00001933"/>
    </source>
</evidence>
<dbReference type="EMBL" id="PVNL01000111">
    <property type="protein sequence ID" value="PRQ02692.1"/>
    <property type="molecule type" value="Genomic_DNA"/>
</dbReference>
<evidence type="ECO:0000256" key="5">
    <source>
        <dbReference type="ARBA" id="ARBA00022898"/>
    </source>
</evidence>
<dbReference type="InterPro" id="IPR015422">
    <property type="entry name" value="PyrdxlP-dep_Trfase_small"/>
</dbReference>
<comment type="cofactor">
    <cofactor evidence="1">
        <name>pyridoxal 5'-phosphate</name>
        <dbReference type="ChEBI" id="CHEBI:597326"/>
    </cofactor>
</comment>
<dbReference type="OrthoDB" id="9801052at2"/>
<evidence type="ECO:0000256" key="3">
    <source>
        <dbReference type="ARBA" id="ARBA00022576"/>
    </source>
</evidence>
<dbReference type="PIRSF" id="PIRSF000521">
    <property type="entry name" value="Transaminase_4ab_Lys_Orn"/>
    <property type="match status" value="1"/>
</dbReference>
<dbReference type="InterPro" id="IPR049704">
    <property type="entry name" value="Aminotrans_3_PPA_site"/>
</dbReference>
<dbReference type="PANTHER" id="PTHR11986:SF79">
    <property type="entry name" value="ACETYLORNITHINE AMINOTRANSFERASE, MITOCHONDRIAL"/>
    <property type="match status" value="1"/>
</dbReference>
<comment type="caution">
    <text evidence="7">The sequence shown here is derived from an EMBL/GenBank/DDBJ whole genome shotgun (WGS) entry which is preliminary data.</text>
</comment>
<dbReference type="SUPFAM" id="SSF53383">
    <property type="entry name" value="PLP-dependent transferases"/>
    <property type="match status" value="1"/>
</dbReference>
<dbReference type="InterPro" id="IPR015421">
    <property type="entry name" value="PyrdxlP-dep_Trfase_major"/>
</dbReference>
<dbReference type="PANTHER" id="PTHR11986">
    <property type="entry name" value="AMINOTRANSFERASE CLASS III"/>
    <property type="match status" value="1"/>
</dbReference>
<keyword evidence="3 7" id="KW-0032">Aminotransferase</keyword>
<dbReference type="GO" id="GO:0042802">
    <property type="term" value="F:identical protein binding"/>
    <property type="evidence" value="ECO:0007669"/>
    <property type="project" value="TreeGrafter"/>
</dbReference>
<organism evidence="7 8">
    <name type="scientific">Enhygromyxa salina</name>
    <dbReference type="NCBI Taxonomy" id="215803"/>
    <lineage>
        <taxon>Bacteria</taxon>
        <taxon>Pseudomonadati</taxon>
        <taxon>Myxococcota</taxon>
        <taxon>Polyangia</taxon>
        <taxon>Nannocystales</taxon>
        <taxon>Nannocystaceae</taxon>
        <taxon>Enhygromyxa</taxon>
    </lineage>
</organism>
<evidence type="ECO:0000313" key="8">
    <source>
        <dbReference type="Proteomes" id="UP000238823"/>
    </source>
</evidence>
<name>A0A2S9YCB1_9BACT</name>
<dbReference type="FunFam" id="3.40.640.10:FF:000013">
    <property type="entry name" value="4-aminobutyrate aminotransferase"/>
    <property type="match status" value="1"/>
</dbReference>
<sequence>MNNSTDLIQRRRAVVAQGVGMFAGETTAVSASGARIVDADGNEHIDFAGGIGVMNVGHCNPEVVAAIQEQAARLLHASIHVATYEPYVALCEALVRLIPHGKESGGSGATKAMLVNSGAEAVENAIKIARQATGRAAIVCFDGGFHGRTLLAMTLTGKSAYKLGCGPFAPEVYRVPFPSAFHEGHRGSEAELVNQHLAQFEERFVRGPIAADQIAAIIIEPVQGEAGFVVAPPAYLQGLREICDRHGIMLIFDEVQSGFCRSGYWAAFQHAGVTPDLSTWAKSLGSGLPIAAVLGRAAVMDAALPGTIGGTYGGNPVACAAALATLRVMEREQLSARARVIGDQVRARFEGLRDQCNVVGEVRGLGAMMAIELCHGGDPKRPAPQVTAAAVARCRAEGVLVLTAGAFGNIIRTLSPLVISDADLDRGLTVIETAIIAAAKEHATS</sequence>
<dbReference type="AlphaFoldDB" id="A0A2S9YCB1"/>
<dbReference type="RefSeq" id="WP_106092402.1">
    <property type="nucleotide sequence ID" value="NZ_PVNL01000111.1"/>
</dbReference>
<dbReference type="EC" id="2.6.1.48" evidence="7"/>
<dbReference type="Gene3D" id="3.40.640.10">
    <property type="entry name" value="Type I PLP-dependent aspartate aminotransferase-like (Major domain)"/>
    <property type="match status" value="1"/>
</dbReference>